<dbReference type="InterPro" id="IPR001375">
    <property type="entry name" value="Peptidase_S9_cat"/>
</dbReference>
<feature type="domain" description="Peptidase S9 prolyl oligopeptidase catalytic" evidence="1">
    <location>
        <begin position="130"/>
        <end position="272"/>
    </location>
</feature>
<name>A0AAD5X1G3_9FUNG</name>
<dbReference type="Gene3D" id="3.40.50.1820">
    <property type="entry name" value="alpha/beta hydrolase"/>
    <property type="match status" value="1"/>
</dbReference>
<organism evidence="2 3">
    <name type="scientific">Rhizophlyctis rosea</name>
    <dbReference type="NCBI Taxonomy" id="64517"/>
    <lineage>
        <taxon>Eukaryota</taxon>
        <taxon>Fungi</taxon>
        <taxon>Fungi incertae sedis</taxon>
        <taxon>Chytridiomycota</taxon>
        <taxon>Chytridiomycota incertae sedis</taxon>
        <taxon>Chytridiomycetes</taxon>
        <taxon>Rhizophlyctidales</taxon>
        <taxon>Rhizophlyctidaceae</taxon>
        <taxon>Rhizophlyctis</taxon>
    </lineage>
</organism>
<dbReference type="AlphaFoldDB" id="A0AAD5X1G3"/>
<evidence type="ECO:0000259" key="1">
    <source>
        <dbReference type="Pfam" id="PF00326"/>
    </source>
</evidence>
<dbReference type="SUPFAM" id="SSF53474">
    <property type="entry name" value="alpha/beta-Hydrolases"/>
    <property type="match status" value="1"/>
</dbReference>
<dbReference type="InterPro" id="IPR029058">
    <property type="entry name" value="AB_hydrolase_fold"/>
</dbReference>
<dbReference type="PANTHER" id="PTHR47381:SF3">
    <property type="entry name" value="ALPHA_BETA-HYDROLASES SUPERFAMILY PROTEIN"/>
    <property type="match status" value="1"/>
</dbReference>
<keyword evidence="3" id="KW-1185">Reference proteome</keyword>
<proteinExistence type="predicted"/>
<dbReference type="PANTHER" id="PTHR47381">
    <property type="entry name" value="ALPHA/BETA-HYDROLASES SUPERFAMILY PROTEIN"/>
    <property type="match status" value="1"/>
</dbReference>
<protein>
    <recommendedName>
        <fullName evidence="1">Peptidase S9 prolyl oligopeptidase catalytic domain-containing protein</fullName>
    </recommendedName>
</protein>
<evidence type="ECO:0000313" key="2">
    <source>
        <dbReference type="EMBL" id="KAJ3050194.1"/>
    </source>
</evidence>
<dbReference type="GO" id="GO:0006508">
    <property type="term" value="P:proteolysis"/>
    <property type="evidence" value="ECO:0007669"/>
    <property type="project" value="InterPro"/>
</dbReference>
<accession>A0AAD5X1G3</accession>
<dbReference type="Proteomes" id="UP001212841">
    <property type="component" value="Unassembled WGS sequence"/>
</dbReference>
<comment type="caution">
    <text evidence="2">The sequence shown here is derived from an EMBL/GenBank/DDBJ whole genome shotgun (WGS) entry which is preliminary data.</text>
</comment>
<dbReference type="EMBL" id="JADGJD010000543">
    <property type="protein sequence ID" value="KAJ3050194.1"/>
    <property type="molecule type" value="Genomic_DNA"/>
</dbReference>
<dbReference type="Pfam" id="PF00326">
    <property type="entry name" value="Peptidase_S9"/>
    <property type="match status" value="1"/>
</dbReference>
<dbReference type="GO" id="GO:0008236">
    <property type="term" value="F:serine-type peptidase activity"/>
    <property type="evidence" value="ECO:0007669"/>
    <property type="project" value="InterPro"/>
</dbReference>
<sequence>MAEPSPKTFNIGGLAVHVFGTERLDAVLANGKTPEVAVCFFAHGRMGRAEKIFHICQAIVSHPPSTPTSVVLVAAFDQRNHGSRLTEKRANLAWTDGNELHAYDMFAIHLTLNEHIIVRYGTAQDISYLADVLPMYLNVSISRWAVAGISLGGHTALLTMANDPRFTVCVCIIGCGDYTTLMRHRASSSPSISIYTTTLSTHLLSLLSRVDPINNLSSFKGKALLFLGGAEDKLVPPSCNDSFFEGLRTVYKGEEEKFEVIMEGGVGHEVTAGMEGRCVEWVNRWIFKL</sequence>
<gene>
    <name evidence="2" type="ORF">HK097_008829</name>
</gene>
<reference evidence="2" key="1">
    <citation type="submission" date="2020-05" db="EMBL/GenBank/DDBJ databases">
        <title>Phylogenomic resolution of chytrid fungi.</title>
        <authorList>
            <person name="Stajich J.E."/>
            <person name="Amses K."/>
            <person name="Simmons R."/>
            <person name="Seto K."/>
            <person name="Myers J."/>
            <person name="Bonds A."/>
            <person name="Quandt C.A."/>
            <person name="Barry K."/>
            <person name="Liu P."/>
            <person name="Grigoriev I."/>
            <person name="Longcore J.E."/>
            <person name="James T.Y."/>
        </authorList>
    </citation>
    <scope>NUCLEOTIDE SEQUENCE</scope>
    <source>
        <strain evidence="2">JEL0318</strain>
    </source>
</reference>
<evidence type="ECO:0000313" key="3">
    <source>
        <dbReference type="Proteomes" id="UP001212841"/>
    </source>
</evidence>